<evidence type="ECO:0000313" key="1">
    <source>
        <dbReference type="EMBL" id="SVB29743.1"/>
    </source>
</evidence>
<proteinExistence type="predicted"/>
<protein>
    <submittedName>
        <fullName evidence="1">Uncharacterized protein</fullName>
    </submittedName>
</protein>
<sequence length="364" mass="42179">VLSEVDQEPPGPRDCDTDCIVMYGGGLTSYEAARRAIDRYGHDAVEIWFADTRMEDEDLYRFNRDVERILNHEIRVFDQGLDVWEIFHKERFLGNSRVDPCSKFLKRVPLRRALEKQYPSRACVICKESWANSSGENIHVLDIDGTEIREAICSNCIEEDPEYSSSIHHLKLVIEEEGTNSTRARIAIRRIQGRVERCSVEGRFVRVVLGMDIIDDCDRLHRAKSYWRPFFNWFPLAEPPFRNKTMIIEKLRSIGIKEPRLYGAGFAHNNCGGFCVKAGLGQMVHLFQTLPERYLEHERKELEFQEFIGSDVTILSETRNGERRNLTLRELRKRAEAGEEFRFNKGTACACLNPTSPEVDEIAW</sequence>
<organism evidence="1">
    <name type="scientific">marine metagenome</name>
    <dbReference type="NCBI Taxonomy" id="408172"/>
    <lineage>
        <taxon>unclassified sequences</taxon>
        <taxon>metagenomes</taxon>
        <taxon>ecological metagenomes</taxon>
    </lineage>
</organism>
<dbReference type="Gene3D" id="3.40.50.620">
    <property type="entry name" value="HUPs"/>
    <property type="match status" value="1"/>
</dbReference>
<dbReference type="EMBL" id="UINC01036176">
    <property type="protein sequence ID" value="SVB29743.1"/>
    <property type="molecule type" value="Genomic_DNA"/>
</dbReference>
<feature type="non-terminal residue" evidence="1">
    <location>
        <position position="1"/>
    </location>
</feature>
<reference evidence="1" key="1">
    <citation type="submission" date="2018-05" db="EMBL/GenBank/DDBJ databases">
        <authorList>
            <person name="Lanie J.A."/>
            <person name="Ng W.-L."/>
            <person name="Kazmierczak K.M."/>
            <person name="Andrzejewski T.M."/>
            <person name="Davidsen T.M."/>
            <person name="Wayne K.J."/>
            <person name="Tettelin H."/>
            <person name="Glass J.I."/>
            <person name="Rusch D."/>
            <person name="Podicherti R."/>
            <person name="Tsui H.-C.T."/>
            <person name="Winkler M.E."/>
        </authorList>
    </citation>
    <scope>NUCLEOTIDE SEQUENCE</scope>
</reference>
<dbReference type="AlphaFoldDB" id="A0A382CWP1"/>
<name>A0A382CWP1_9ZZZZ</name>
<dbReference type="InterPro" id="IPR014729">
    <property type="entry name" value="Rossmann-like_a/b/a_fold"/>
</dbReference>
<dbReference type="SUPFAM" id="SSF52402">
    <property type="entry name" value="Adenine nucleotide alpha hydrolases-like"/>
    <property type="match status" value="1"/>
</dbReference>
<gene>
    <name evidence="1" type="ORF">METZ01_LOCUS182597</name>
</gene>
<accession>A0A382CWP1</accession>